<dbReference type="SUPFAM" id="SSF51905">
    <property type="entry name" value="FAD/NAD(P)-binding domain"/>
    <property type="match status" value="1"/>
</dbReference>
<evidence type="ECO:0000256" key="7">
    <source>
        <dbReference type="ARBA" id="ARBA00023002"/>
    </source>
</evidence>
<dbReference type="NCBIfam" id="TIGR02734">
    <property type="entry name" value="crtI_fam"/>
    <property type="match status" value="1"/>
</dbReference>
<keyword evidence="12" id="KW-1185">Reference proteome</keyword>
<evidence type="ECO:0000256" key="3">
    <source>
        <dbReference type="ARBA" id="ARBA00006046"/>
    </source>
</evidence>
<dbReference type="InterPro" id="IPR014105">
    <property type="entry name" value="Carotenoid/retinoid_OxRdtase"/>
</dbReference>
<dbReference type="PROSITE" id="PS00982">
    <property type="entry name" value="PHYTOENE_DH"/>
    <property type="match status" value="1"/>
</dbReference>
<keyword evidence="5 9" id="KW-0125">Carotenoid biosynthesis</keyword>
<evidence type="ECO:0000256" key="2">
    <source>
        <dbReference type="ARBA" id="ARBA00004829"/>
    </source>
</evidence>
<dbReference type="PANTHER" id="PTHR43734">
    <property type="entry name" value="PHYTOENE DESATURASE"/>
    <property type="match status" value="1"/>
</dbReference>
<keyword evidence="4" id="KW-0285">Flavoprotein</keyword>
<keyword evidence="7 9" id="KW-0560">Oxidoreductase</keyword>
<accession>A0A074N2N9</accession>
<organism evidence="11 12">
    <name type="scientific">Erythrobacter longus</name>
    <dbReference type="NCBI Taxonomy" id="1044"/>
    <lineage>
        <taxon>Bacteria</taxon>
        <taxon>Pseudomonadati</taxon>
        <taxon>Pseudomonadota</taxon>
        <taxon>Alphaproteobacteria</taxon>
        <taxon>Sphingomonadales</taxon>
        <taxon>Erythrobacteraceae</taxon>
        <taxon>Erythrobacter/Porphyrobacter group</taxon>
        <taxon>Erythrobacter</taxon>
    </lineage>
</organism>
<dbReference type="RefSeq" id="WP_081853237.1">
    <property type="nucleotide sequence ID" value="NZ_JMIW01000001.1"/>
</dbReference>
<dbReference type="InterPro" id="IPR036188">
    <property type="entry name" value="FAD/NAD-bd_sf"/>
</dbReference>
<evidence type="ECO:0000259" key="10">
    <source>
        <dbReference type="Pfam" id="PF01593"/>
    </source>
</evidence>
<evidence type="ECO:0000313" key="12">
    <source>
        <dbReference type="Proteomes" id="UP000027647"/>
    </source>
</evidence>
<evidence type="ECO:0000256" key="5">
    <source>
        <dbReference type="ARBA" id="ARBA00022746"/>
    </source>
</evidence>
<gene>
    <name evidence="11" type="ORF">EH31_05895</name>
</gene>
<evidence type="ECO:0000256" key="1">
    <source>
        <dbReference type="ARBA" id="ARBA00001974"/>
    </source>
</evidence>
<reference evidence="11 12" key="1">
    <citation type="submission" date="2014-04" db="EMBL/GenBank/DDBJ databases">
        <title>A comprehensive comparison of genomes of Erythrobacter spp. strains.</title>
        <authorList>
            <person name="Zheng Q."/>
        </authorList>
    </citation>
    <scope>NUCLEOTIDE SEQUENCE [LARGE SCALE GENOMIC DNA]</scope>
    <source>
        <strain evidence="11 12">DSM 6997</strain>
    </source>
</reference>
<evidence type="ECO:0000256" key="8">
    <source>
        <dbReference type="ARBA" id="ARBA00031986"/>
    </source>
</evidence>
<dbReference type="GO" id="GO:0016117">
    <property type="term" value="P:carotenoid biosynthetic process"/>
    <property type="evidence" value="ECO:0007669"/>
    <property type="project" value="UniProtKB-KW"/>
</dbReference>
<dbReference type="InterPro" id="IPR002937">
    <property type="entry name" value="Amino_oxidase"/>
</dbReference>
<feature type="domain" description="Amine oxidase" evidence="10">
    <location>
        <begin position="44"/>
        <end position="519"/>
    </location>
</feature>
<dbReference type="AlphaFoldDB" id="A0A074N2N9"/>
<dbReference type="FunFam" id="3.50.50.60:FF:000378">
    <property type="entry name" value="Phytoene desaturase"/>
    <property type="match status" value="1"/>
</dbReference>
<dbReference type="PANTHER" id="PTHR43734:SF3">
    <property type="entry name" value="B-CAROTENE KETOLASE"/>
    <property type="match status" value="1"/>
</dbReference>
<comment type="pathway">
    <text evidence="2 9">Carotenoid biosynthesis.</text>
</comment>
<dbReference type="Gene3D" id="3.50.50.60">
    <property type="entry name" value="FAD/NAD(P)-binding domain"/>
    <property type="match status" value="3"/>
</dbReference>
<dbReference type="STRING" id="1044.EH31_05895"/>
<sequence length="526" mass="58463">MNADQNIAPGLDFAPANTGERGINPVIAEKYKGRTACVIGSGFGGLALALRLQSHGIQTTIVEARDKPGGRAYFWEKDGFTFDAGPTVITDPPCLKELWELTGHDISEDVELMKVHPFYRLNWPDGTNFDYSNVDEELNAEIAKLNPDDVIGYQKFLEYSARVHEEGYVKLGTVPFLDFKSMLKAAPALVKERAWRSVYDMVSSYIKDERLREAFSFHTLLVGGSPMKTSAIYALIHKLEKDGGVWWARGGTNRLIAGMVRHFERLGGTMRIGDPVVQVHTQGTKATEVETKSGWKERFDAVCSNADIMHSYKELLGESDRGRKYAKSLARKSYSPSLFVVHFGLEGSWPGIAHHMILFGPRYKELVDDIYKHGVLPQDFSIYLHHPTVTDPSMAPKGMSTFYALVPVAHLGKMPIDWDVEGPKFEKAILDEIGRRLIPDIHDRIVTKFSYAPKDFQADLNAHMGSAFSLEPVLWQSAYMRGHNRDDVIDNFYLVGAGTHPGAGIPGVVGSAKATAGLMLEDLSVK</sequence>
<dbReference type="eggNOG" id="COG1233">
    <property type="taxonomic scope" value="Bacteria"/>
</dbReference>
<dbReference type="GO" id="GO:0016627">
    <property type="term" value="F:oxidoreductase activity, acting on the CH-CH group of donors"/>
    <property type="evidence" value="ECO:0007669"/>
    <property type="project" value="UniProtKB-ARBA"/>
</dbReference>
<comment type="similarity">
    <text evidence="3 9">Belongs to the carotenoid/retinoid oxidoreductase family.</text>
</comment>
<protein>
    <recommendedName>
        <fullName evidence="8">Phytoene dehydrogenase</fullName>
    </recommendedName>
</protein>
<keyword evidence="6" id="KW-0274">FAD</keyword>
<dbReference type="OrthoDB" id="9774675at2"/>
<evidence type="ECO:0000256" key="4">
    <source>
        <dbReference type="ARBA" id="ARBA00022630"/>
    </source>
</evidence>
<evidence type="ECO:0000256" key="9">
    <source>
        <dbReference type="RuleBase" id="RU362075"/>
    </source>
</evidence>
<comment type="caution">
    <text evidence="11">The sequence shown here is derived from an EMBL/GenBank/DDBJ whole genome shotgun (WGS) entry which is preliminary data.</text>
</comment>
<dbReference type="Pfam" id="PF01593">
    <property type="entry name" value="Amino_oxidase"/>
    <property type="match status" value="1"/>
</dbReference>
<dbReference type="EMBL" id="JMIW01000001">
    <property type="protein sequence ID" value="KEO92197.1"/>
    <property type="molecule type" value="Genomic_DNA"/>
</dbReference>
<evidence type="ECO:0000256" key="6">
    <source>
        <dbReference type="ARBA" id="ARBA00022827"/>
    </source>
</evidence>
<comment type="cofactor">
    <cofactor evidence="1">
        <name>FAD</name>
        <dbReference type="ChEBI" id="CHEBI:57692"/>
    </cofactor>
</comment>
<evidence type="ECO:0000313" key="11">
    <source>
        <dbReference type="EMBL" id="KEO92197.1"/>
    </source>
</evidence>
<dbReference type="Proteomes" id="UP000027647">
    <property type="component" value="Unassembled WGS sequence"/>
</dbReference>
<name>A0A074N2N9_ERYLO</name>
<dbReference type="InterPro" id="IPR008150">
    <property type="entry name" value="Phytoene_DH_bac_CS"/>
</dbReference>
<proteinExistence type="inferred from homology"/>